<evidence type="ECO:0000313" key="2">
    <source>
        <dbReference type="Proteomes" id="UP001348805"/>
    </source>
</evidence>
<sequence length="180" mass="21047">MELISYEDFKQHESKSVYAVIYSSILNNGILPLAEELSSKEIDNLTDIFNDDNIKPVKFTLVKTSNILPSNNLFMKYMLQPIDNNWNNPDIPYIFYRECKGNPLVFAIIYNIEDQTLKYSVPYGNNRNIHIFSTLEECNDYITKCKEIIIHNLLSYYKTKISQYTTTVNKIQSKIDDFLS</sequence>
<protein>
    <submittedName>
        <fullName evidence="1">Uncharacterized protein</fullName>
    </submittedName>
</protein>
<organism evidence="1 2">
    <name type="scientific">phage Lak_Megaphage_RVC_AP3_GC26</name>
    <dbReference type="NCBI Taxonomy" id="3109225"/>
    <lineage>
        <taxon>Viruses</taxon>
        <taxon>Duplodnaviria</taxon>
        <taxon>Heunggongvirae</taxon>
        <taxon>Uroviricota</taxon>
        <taxon>Caudoviricetes</taxon>
        <taxon>Caudoviricetes code 15 clade</taxon>
    </lineage>
</organism>
<keyword evidence="2" id="KW-1185">Reference proteome</keyword>
<evidence type="ECO:0000313" key="1">
    <source>
        <dbReference type="EMBL" id="WQJ51366.1"/>
    </source>
</evidence>
<reference evidence="1 2" key="1">
    <citation type="submission" date="2023-11" db="EMBL/GenBank/DDBJ databases">
        <authorList>
            <person name="Cook R."/>
            <person name="Crisci M."/>
            <person name="Pye H."/>
            <person name="Adriaenssens E."/>
            <person name="Santini J."/>
        </authorList>
    </citation>
    <scope>NUCLEOTIDE SEQUENCE [LARGE SCALE GENOMIC DNA]</scope>
    <source>
        <strain evidence="1">Lak_Megaphage_RVC_AP3_GC26</strain>
    </source>
</reference>
<proteinExistence type="predicted"/>
<accession>A0ABZ0Z2N8</accession>
<dbReference type="Proteomes" id="UP001348805">
    <property type="component" value="Segment"/>
</dbReference>
<dbReference type="EMBL" id="OR769219">
    <property type="protein sequence ID" value="WQJ51366.1"/>
    <property type="molecule type" value="Genomic_DNA"/>
</dbReference>
<name>A0ABZ0Z2N8_9CAUD</name>